<keyword evidence="1" id="KW-0472">Membrane</keyword>
<dbReference type="PANTHER" id="PTHR37947">
    <property type="entry name" value="BLL2462 PROTEIN"/>
    <property type="match status" value="1"/>
</dbReference>
<dbReference type="EMBL" id="JBHPON010000002">
    <property type="protein sequence ID" value="MFC6036375.1"/>
    <property type="molecule type" value="Genomic_DNA"/>
</dbReference>
<sequence length="700" mass="75959">MTSLPFNIVLDPMLPQWALILAVIAGAAFAILSLLRNWKSGIARAVAIAALLALIAGPMIREAETTPLNDIALILVDESASQSLDGRNRVSEDAAVKLADRIEALGGVETETIRYGGEEETLSVNAVRQAVADTPRQRLGAVFLITDGQAADASDAADGLDTDAPVHILTTGATNESDRKITLVNAPRYGIVRQPVRVTFRIDDLGRDGEALTDARAPMVTLRMDGEEILREAVPVGAEAGFDVPLTRPGQTIIELEVAERSGELTTRNNIAVLPITAVRDRLRVLLISGEPHPGERVWRNLLKSDPAVDLVHFTILRPIDKNDGTPVDELALIPFPQDELFIDKLDEFDLLIFDRYAYRGVLSSFHFDNIARFVDNGGAVLIASGPEYNGSLSLANRRNLSFILPALPAGSAVEEAYRPEVTELGQRHPVTANLPDADIWGRWLRVMPVTQRRGETLMSGPRGAPLLILDRIGEGRVGLFLSDHVWLWARGFDGGGPHAELLRRIAHWLMKEPELEEEALSLREENGDLIVERRSIEEDAPAVALTNPDGETSEVDLRETTPGRFTARITQPPRGLYRAASGELFAIGVIGVEAAPEFQNVISTGSLLGPLAEETGGGVYAVRDGNNASPPDLKRVRGETAPRSGASWAGIAERRAERVETVKDAPLAPALFWLFIIALALLAAWGLEGGRFTRKAQQS</sequence>
<evidence type="ECO:0008006" key="4">
    <source>
        <dbReference type="Google" id="ProtNLM"/>
    </source>
</evidence>
<dbReference type="Proteomes" id="UP001596116">
    <property type="component" value="Unassembled WGS sequence"/>
</dbReference>
<reference evidence="2 3" key="1">
    <citation type="submission" date="2024-09" db="EMBL/GenBank/DDBJ databases">
        <authorList>
            <person name="Zhang Z.-H."/>
        </authorList>
    </citation>
    <scope>NUCLEOTIDE SEQUENCE [LARGE SCALE GENOMIC DNA]</scope>
    <source>
        <strain evidence="2 3">HHTR114</strain>
    </source>
</reference>
<feature type="transmembrane region" description="Helical" evidence="1">
    <location>
        <begin position="42"/>
        <end position="60"/>
    </location>
</feature>
<name>A0ABW1KYC0_9PROT</name>
<gene>
    <name evidence="2" type="ORF">ACFMB1_12540</name>
</gene>
<feature type="transmembrane region" description="Helical" evidence="1">
    <location>
        <begin position="14"/>
        <end position="35"/>
    </location>
</feature>
<protein>
    <recommendedName>
        <fullName evidence="4">Glutamine amidotransferase domain-containing protein</fullName>
    </recommendedName>
</protein>
<dbReference type="SUPFAM" id="SSF52317">
    <property type="entry name" value="Class I glutamine amidotransferase-like"/>
    <property type="match status" value="1"/>
</dbReference>
<dbReference type="RefSeq" id="WP_379882395.1">
    <property type="nucleotide sequence ID" value="NZ_JBHPON010000002.1"/>
</dbReference>
<keyword evidence="3" id="KW-1185">Reference proteome</keyword>
<proteinExistence type="predicted"/>
<feature type="transmembrane region" description="Helical" evidence="1">
    <location>
        <begin position="668"/>
        <end position="688"/>
    </location>
</feature>
<dbReference type="InterPro" id="IPR029062">
    <property type="entry name" value="Class_I_gatase-like"/>
</dbReference>
<evidence type="ECO:0000313" key="2">
    <source>
        <dbReference type="EMBL" id="MFC6036375.1"/>
    </source>
</evidence>
<keyword evidence="1" id="KW-1133">Transmembrane helix</keyword>
<dbReference type="Gene3D" id="3.40.50.880">
    <property type="match status" value="1"/>
</dbReference>
<organism evidence="2 3">
    <name type="scientific">Hyphococcus aureus</name>
    <dbReference type="NCBI Taxonomy" id="2666033"/>
    <lineage>
        <taxon>Bacteria</taxon>
        <taxon>Pseudomonadati</taxon>
        <taxon>Pseudomonadota</taxon>
        <taxon>Alphaproteobacteria</taxon>
        <taxon>Parvularculales</taxon>
        <taxon>Parvularculaceae</taxon>
        <taxon>Hyphococcus</taxon>
    </lineage>
</organism>
<evidence type="ECO:0000313" key="3">
    <source>
        <dbReference type="Proteomes" id="UP001596116"/>
    </source>
</evidence>
<dbReference type="PANTHER" id="PTHR37947:SF1">
    <property type="entry name" value="BLL2462 PROTEIN"/>
    <property type="match status" value="1"/>
</dbReference>
<keyword evidence="1" id="KW-0812">Transmembrane</keyword>
<evidence type="ECO:0000256" key="1">
    <source>
        <dbReference type="SAM" id="Phobius"/>
    </source>
</evidence>
<accession>A0ABW1KYC0</accession>
<comment type="caution">
    <text evidence="2">The sequence shown here is derived from an EMBL/GenBank/DDBJ whole genome shotgun (WGS) entry which is preliminary data.</text>
</comment>